<evidence type="ECO:0000259" key="13">
    <source>
        <dbReference type="Pfam" id="PF02771"/>
    </source>
</evidence>
<reference evidence="15 16" key="1">
    <citation type="submission" date="2020-01" db="EMBL/GenBank/DDBJ databases">
        <title>Jiella pacifica sp. nov.</title>
        <authorList>
            <person name="Xue Z."/>
            <person name="Zhu S."/>
            <person name="Chen J."/>
            <person name="Yang J."/>
        </authorList>
    </citation>
    <scope>NUCLEOTIDE SEQUENCE [LARGE SCALE GENOMIC DNA]</scope>
    <source>
        <strain evidence="15 16">40Bstr34</strain>
    </source>
</reference>
<evidence type="ECO:0000256" key="4">
    <source>
        <dbReference type="ARBA" id="ARBA00022827"/>
    </source>
</evidence>
<evidence type="ECO:0000259" key="12">
    <source>
        <dbReference type="Pfam" id="PF02770"/>
    </source>
</evidence>
<dbReference type="InterPro" id="IPR025878">
    <property type="entry name" value="Acyl-CoA_dh-like_C_dom"/>
</dbReference>
<dbReference type="InterPro" id="IPR006091">
    <property type="entry name" value="Acyl-CoA_Oxase/DH_mid-dom"/>
</dbReference>
<keyword evidence="16" id="KW-1185">Reference proteome</keyword>
<dbReference type="PANTHER" id="PTHR42803">
    <property type="entry name" value="ACYL-COA DEHYDROGENASE"/>
    <property type="match status" value="1"/>
</dbReference>
<dbReference type="GO" id="GO:0050660">
    <property type="term" value="F:flavin adenine dinucleotide binding"/>
    <property type="evidence" value="ECO:0007669"/>
    <property type="project" value="InterPro"/>
</dbReference>
<dbReference type="SUPFAM" id="SSF47203">
    <property type="entry name" value="Acyl-CoA dehydrogenase C-terminal domain-like"/>
    <property type="match status" value="1"/>
</dbReference>
<dbReference type="Gene3D" id="1.10.540.10">
    <property type="entry name" value="Acyl-CoA dehydrogenase/oxidase, N-terminal domain"/>
    <property type="match status" value="1"/>
</dbReference>
<dbReference type="SUPFAM" id="SSF56645">
    <property type="entry name" value="Acyl-CoA dehydrogenase NM domain-like"/>
    <property type="match status" value="1"/>
</dbReference>
<organism evidence="15 16">
    <name type="scientific">Jiella pacifica</name>
    <dbReference type="NCBI Taxonomy" id="2696469"/>
    <lineage>
        <taxon>Bacteria</taxon>
        <taxon>Pseudomonadati</taxon>
        <taxon>Pseudomonadota</taxon>
        <taxon>Alphaproteobacteria</taxon>
        <taxon>Hyphomicrobiales</taxon>
        <taxon>Aurantimonadaceae</taxon>
        <taxon>Jiella</taxon>
    </lineage>
</organism>
<evidence type="ECO:0000256" key="1">
    <source>
        <dbReference type="ARBA" id="ARBA00001974"/>
    </source>
</evidence>
<dbReference type="GO" id="GO:0003995">
    <property type="term" value="F:acyl-CoA dehydrogenase activity"/>
    <property type="evidence" value="ECO:0007669"/>
    <property type="project" value="InterPro"/>
</dbReference>
<dbReference type="PANTHER" id="PTHR42803:SF1">
    <property type="entry name" value="BROAD-SPECIFICITY LINEAR ACYL-COA DEHYDROGENASE FADE5"/>
    <property type="match status" value="1"/>
</dbReference>
<evidence type="ECO:0000259" key="11">
    <source>
        <dbReference type="Pfam" id="PF00441"/>
    </source>
</evidence>
<evidence type="ECO:0000256" key="2">
    <source>
        <dbReference type="ARBA" id="ARBA00009347"/>
    </source>
</evidence>
<evidence type="ECO:0000256" key="6">
    <source>
        <dbReference type="ARBA" id="ARBA00051388"/>
    </source>
</evidence>
<evidence type="ECO:0000313" key="16">
    <source>
        <dbReference type="Proteomes" id="UP000469011"/>
    </source>
</evidence>
<dbReference type="InterPro" id="IPR052166">
    <property type="entry name" value="Diverse_Acyl-CoA_DH"/>
</dbReference>
<dbReference type="EC" id="1.3.99.41" evidence="8"/>
<dbReference type="Gene3D" id="2.40.110.10">
    <property type="entry name" value="Butyryl-CoA Dehydrogenase, subunit A, domain 2"/>
    <property type="match status" value="1"/>
</dbReference>
<evidence type="ECO:0000313" key="15">
    <source>
        <dbReference type="EMBL" id="NDW04450.1"/>
    </source>
</evidence>
<comment type="caution">
    <text evidence="15">The sequence shown here is derived from an EMBL/GenBank/DDBJ whole genome shotgun (WGS) entry which is preliminary data.</text>
</comment>
<evidence type="ECO:0000256" key="9">
    <source>
        <dbReference type="ARBA" id="ARBA00069043"/>
    </source>
</evidence>
<dbReference type="InterPro" id="IPR037069">
    <property type="entry name" value="AcylCoA_DH/ox_N_sf"/>
</dbReference>
<dbReference type="Pfam" id="PF02770">
    <property type="entry name" value="Acyl-CoA_dh_M"/>
    <property type="match status" value="1"/>
</dbReference>
<protein>
    <recommendedName>
        <fullName evidence="9">3-methylmercaptopropionyl-CoA dehydrogenase</fullName>
        <ecNumber evidence="8">1.3.99.41</ecNumber>
    </recommendedName>
</protein>
<evidence type="ECO:0000256" key="10">
    <source>
        <dbReference type="RuleBase" id="RU362125"/>
    </source>
</evidence>
<evidence type="ECO:0000259" key="14">
    <source>
        <dbReference type="Pfam" id="PF12806"/>
    </source>
</evidence>
<evidence type="ECO:0000256" key="7">
    <source>
        <dbReference type="ARBA" id="ARBA00058683"/>
    </source>
</evidence>
<dbReference type="RefSeq" id="WP_163462667.1">
    <property type="nucleotide sequence ID" value="NZ_JAAAMG010000005.1"/>
</dbReference>
<proteinExistence type="inferred from homology"/>
<comment type="function">
    <text evidence="7">Involved in the assimilation of dimethylsulphoniopropionate (DMSP), an important compound in the fixation of carbon in marine phytoplankton, by mediating the conversion of 3-(methylthio)propanoyl-CoA (MMPA-CoA) to 3-(methylthio)acryloyl-CoA (MTA-CoA).</text>
</comment>
<feature type="domain" description="Acyl-CoA oxidase/dehydrogenase middle" evidence="12">
    <location>
        <begin position="160"/>
        <end position="265"/>
    </location>
</feature>
<dbReference type="InterPro" id="IPR013786">
    <property type="entry name" value="AcylCoA_DH/ox_N"/>
</dbReference>
<feature type="domain" description="Acyl-CoA dehydrogenase/oxidase C-terminal" evidence="11">
    <location>
        <begin position="288"/>
        <end position="461"/>
    </location>
</feature>
<evidence type="ECO:0000256" key="8">
    <source>
        <dbReference type="ARBA" id="ARBA00066694"/>
    </source>
</evidence>
<keyword evidence="4 10" id="KW-0274">FAD</keyword>
<dbReference type="Proteomes" id="UP000469011">
    <property type="component" value="Unassembled WGS sequence"/>
</dbReference>
<dbReference type="InterPro" id="IPR046373">
    <property type="entry name" value="Acyl-CoA_Oxase/DH_mid-dom_sf"/>
</dbReference>
<evidence type="ECO:0000256" key="3">
    <source>
        <dbReference type="ARBA" id="ARBA00022630"/>
    </source>
</evidence>
<gene>
    <name evidence="15" type="ORF">GTK09_08395</name>
</gene>
<dbReference type="Gene3D" id="1.20.140.10">
    <property type="entry name" value="Butyryl-CoA Dehydrogenase, subunit A, domain 3"/>
    <property type="match status" value="1"/>
</dbReference>
<feature type="domain" description="Acyl-CoA dehydrogenase/oxidase N-terminal" evidence="13">
    <location>
        <begin position="37"/>
        <end position="155"/>
    </location>
</feature>
<dbReference type="Pfam" id="PF12806">
    <property type="entry name" value="Acyl-CoA_dh_C"/>
    <property type="match status" value="1"/>
</dbReference>
<dbReference type="PROSITE" id="PS00073">
    <property type="entry name" value="ACYL_COA_DH_2"/>
    <property type="match status" value="1"/>
</dbReference>
<dbReference type="AlphaFoldDB" id="A0A6N9SZC9"/>
<feature type="domain" description="Acetyl-CoA dehydrogenase-like C-terminal" evidence="14">
    <location>
        <begin position="478"/>
        <end position="592"/>
    </location>
</feature>
<comment type="catalytic activity">
    <reaction evidence="6">
        <text>3-(methylsulfanyl)propanoyl-CoA + oxidized [electron-transfer flavoprotein] + H(+) = 3-(methylsulfanyl)acryloyl-CoA + reduced [electron-transfer flavoprotein]</text>
        <dbReference type="Rhea" id="RHEA:52612"/>
        <dbReference type="Rhea" id="RHEA-COMP:10685"/>
        <dbReference type="Rhea" id="RHEA-COMP:10686"/>
        <dbReference type="ChEBI" id="CHEBI:15378"/>
        <dbReference type="ChEBI" id="CHEBI:57692"/>
        <dbReference type="ChEBI" id="CHEBI:58307"/>
        <dbReference type="ChEBI" id="CHEBI:82815"/>
        <dbReference type="ChEBI" id="CHEBI:84994"/>
        <dbReference type="EC" id="1.3.99.41"/>
    </reaction>
    <physiologicalReaction direction="left-to-right" evidence="6">
        <dbReference type="Rhea" id="RHEA:52613"/>
    </physiologicalReaction>
</comment>
<sequence length="602" mass="63550">MPRPPVEDIAFTLRTIAGLDGAMAEGLLPDLSPDLVEAVLAEAARFADERMAPLDRIGDEVGACFENGGVTMPSGWKELYRDWTAGGWNALSGPAEYGGQALPTALAAAVAEMWNHASMPFALGPLLTIGAVEAVEKHGSEELKRIYLEKLVSGEWMGTMNLTEPQAGSDLSALRSRAERRSDGSYRIFGQKIYITYGEHDLTDNIVHLVLARLPDAPAGVKGISLFLVPKFLPDESGAPGRRNDVVCHSIEHKLGIHASPTCTMLYGEGTVEGEEPGAVGFLIGDENRGLACMFTMMNNARLMVGMEGVGLADAAYDKALAYARERRQGRATRLAPDAEKAGSMSPILAHPDVARTLLTMKGLTDAARAIAFNCAIATDRARAHATSDAEKAGLWQERANLLTPVAKAFATDVACEVASLGIQVHGGMGFVEETGAARLLRNARITPIYEGTNGIQAIDLVTRKIGQSGGEAVSGLFAELSSTLAELSRRNAPEFGETAACLEAGMADLRAATDHLLGLLRSKETDAALAGAAPYLRLFALASGGIWLAKGALAGPNDQRIALCRFVAENLVTESSSLRHKVVAGAASLAAAHDLLVEAAS</sequence>
<dbReference type="InterPro" id="IPR009075">
    <property type="entry name" value="AcylCo_DH/oxidase_C"/>
</dbReference>
<dbReference type="EMBL" id="JAAAMG010000005">
    <property type="protein sequence ID" value="NDW04450.1"/>
    <property type="molecule type" value="Genomic_DNA"/>
</dbReference>
<keyword evidence="5 10" id="KW-0560">Oxidoreductase</keyword>
<dbReference type="FunFam" id="2.40.110.10:FF:000031">
    <property type="entry name" value="Acyl-CoA dehydrogenase, putative"/>
    <property type="match status" value="1"/>
</dbReference>
<dbReference type="Pfam" id="PF00441">
    <property type="entry name" value="Acyl-CoA_dh_1"/>
    <property type="match status" value="1"/>
</dbReference>
<dbReference type="Pfam" id="PF02771">
    <property type="entry name" value="Acyl-CoA_dh_N"/>
    <property type="match status" value="1"/>
</dbReference>
<dbReference type="InterPro" id="IPR009100">
    <property type="entry name" value="AcylCoA_DH/oxidase_NM_dom_sf"/>
</dbReference>
<dbReference type="InterPro" id="IPR006089">
    <property type="entry name" value="Acyl-CoA_DH_CS"/>
</dbReference>
<evidence type="ECO:0000256" key="5">
    <source>
        <dbReference type="ARBA" id="ARBA00023002"/>
    </source>
</evidence>
<keyword evidence="3 10" id="KW-0285">Flavoprotein</keyword>
<accession>A0A6N9SZC9</accession>
<comment type="similarity">
    <text evidence="2 10">Belongs to the acyl-CoA dehydrogenase family.</text>
</comment>
<comment type="cofactor">
    <cofactor evidence="1 10">
        <name>FAD</name>
        <dbReference type="ChEBI" id="CHEBI:57692"/>
    </cofactor>
</comment>
<name>A0A6N9SZC9_9HYPH</name>
<dbReference type="InterPro" id="IPR036250">
    <property type="entry name" value="AcylCo_DH-like_C"/>
</dbReference>